<feature type="binding site" evidence="16">
    <location>
        <position position="98"/>
    </location>
    <ligand>
        <name>substrate</name>
    </ligand>
</feature>
<evidence type="ECO:0000313" key="18">
    <source>
        <dbReference type="Proteomes" id="UP000707356"/>
    </source>
</evidence>
<dbReference type="GO" id="GO:0046872">
    <property type="term" value="F:metal ion binding"/>
    <property type="evidence" value="ECO:0007669"/>
    <property type="project" value="UniProtKB-KW"/>
</dbReference>
<evidence type="ECO:0000256" key="4">
    <source>
        <dbReference type="ARBA" id="ARBA00005225"/>
    </source>
</evidence>
<dbReference type="EMBL" id="JAHHHV010000078">
    <property type="protein sequence ID" value="MBW4467626.1"/>
    <property type="molecule type" value="Genomic_DNA"/>
</dbReference>
<comment type="cofactor">
    <cofactor evidence="2">
        <name>K(+)</name>
        <dbReference type="ChEBI" id="CHEBI:29103"/>
    </cofactor>
</comment>
<evidence type="ECO:0000256" key="16">
    <source>
        <dbReference type="HAMAP-Rule" id="MF_01274"/>
    </source>
</evidence>
<evidence type="ECO:0000256" key="8">
    <source>
        <dbReference type="ARBA" id="ARBA00022679"/>
    </source>
</evidence>
<dbReference type="GO" id="GO:0005524">
    <property type="term" value="F:ATP binding"/>
    <property type="evidence" value="ECO:0007669"/>
    <property type="project" value="UniProtKB-UniRule"/>
</dbReference>
<sequence length="255" mass="27120">MSASWLGLMIGNSRLHWAWFEAETLYSCDTAHLSVAQIACLTTQLDFTACGLDWPEITPPPALPLWLASVVPAQTALWQAYPETQVITLDQVPLAGLYPTLGIDRALALLGAVKGYGAPCLVIDAGTALTFTGADAQSQLIGGAILPGLRLQLRALGDHTAALPQLITHPPNLPSRWSRSTSDAILSGVLHSLLAGLRDFVAAWQLQHPDSAILITGGDAALLINLLAQQAPELAAQIRLDLQLVFQGMQQIAKS</sequence>
<evidence type="ECO:0000256" key="9">
    <source>
        <dbReference type="ARBA" id="ARBA00022741"/>
    </source>
</evidence>
<comment type="similarity">
    <text evidence="14 16">Belongs to the type III pantothenate kinase family.</text>
</comment>
<dbReference type="EC" id="2.7.1.33" evidence="6 16"/>
<evidence type="ECO:0000256" key="12">
    <source>
        <dbReference type="ARBA" id="ARBA00022958"/>
    </source>
</evidence>
<comment type="subcellular location">
    <subcellularLocation>
        <location evidence="3 16">Cytoplasm</location>
    </subcellularLocation>
</comment>
<dbReference type="NCBIfam" id="TIGR00671">
    <property type="entry name" value="baf"/>
    <property type="match status" value="1"/>
</dbReference>
<keyword evidence="11 16" id="KW-0067">ATP-binding</keyword>
<keyword evidence="9 16" id="KW-0547">Nucleotide-binding</keyword>
<comment type="subunit">
    <text evidence="5 16">Homodimer.</text>
</comment>
<dbReference type="CDD" id="cd24015">
    <property type="entry name" value="ASKHA_NBD_PanK-III"/>
    <property type="match status" value="1"/>
</dbReference>
<dbReference type="AlphaFoldDB" id="A0A951U6L1"/>
<evidence type="ECO:0000256" key="3">
    <source>
        <dbReference type="ARBA" id="ARBA00004496"/>
    </source>
</evidence>
<keyword evidence="7 16" id="KW-0963">Cytoplasm</keyword>
<organism evidence="17 18">
    <name type="scientific">Pegethrix bostrychoides GSE-TBD4-15B</name>
    <dbReference type="NCBI Taxonomy" id="2839662"/>
    <lineage>
        <taxon>Bacteria</taxon>
        <taxon>Bacillati</taxon>
        <taxon>Cyanobacteriota</taxon>
        <taxon>Cyanophyceae</taxon>
        <taxon>Oculatellales</taxon>
        <taxon>Oculatellaceae</taxon>
        <taxon>Pegethrix</taxon>
    </lineage>
</organism>
<evidence type="ECO:0000256" key="14">
    <source>
        <dbReference type="ARBA" id="ARBA00038036"/>
    </source>
</evidence>
<dbReference type="InterPro" id="IPR043129">
    <property type="entry name" value="ATPase_NBD"/>
</dbReference>
<dbReference type="InterPro" id="IPR004619">
    <property type="entry name" value="Type_III_PanK"/>
</dbReference>
<protein>
    <recommendedName>
        <fullName evidence="15 16">Type III pantothenate kinase</fullName>
        <ecNumber evidence="6 16">2.7.1.33</ecNumber>
    </recommendedName>
    <alternativeName>
        <fullName evidence="16">PanK-III</fullName>
    </alternativeName>
    <alternativeName>
        <fullName evidence="16">Pantothenic acid kinase</fullName>
    </alternativeName>
</protein>
<evidence type="ECO:0000256" key="7">
    <source>
        <dbReference type="ARBA" id="ARBA00022490"/>
    </source>
</evidence>
<keyword evidence="16" id="KW-0479">Metal-binding</keyword>
<reference evidence="17" key="2">
    <citation type="journal article" date="2022" name="Microbiol. Resour. Announc.">
        <title>Metagenome Sequencing to Explore Phylogenomics of Terrestrial Cyanobacteria.</title>
        <authorList>
            <person name="Ward R.D."/>
            <person name="Stajich J.E."/>
            <person name="Johansen J.R."/>
            <person name="Huntemann M."/>
            <person name="Clum A."/>
            <person name="Foster B."/>
            <person name="Foster B."/>
            <person name="Roux S."/>
            <person name="Palaniappan K."/>
            <person name="Varghese N."/>
            <person name="Mukherjee S."/>
            <person name="Reddy T.B.K."/>
            <person name="Daum C."/>
            <person name="Copeland A."/>
            <person name="Chen I.A."/>
            <person name="Ivanova N.N."/>
            <person name="Kyrpides N.C."/>
            <person name="Shapiro N."/>
            <person name="Eloe-Fadrosh E.A."/>
            <person name="Pietrasiak N."/>
        </authorList>
    </citation>
    <scope>NUCLEOTIDE SEQUENCE</scope>
    <source>
        <strain evidence="17">GSE-TBD4-15B</strain>
    </source>
</reference>
<feature type="active site" description="Proton acceptor" evidence="16">
    <location>
        <position position="104"/>
    </location>
</feature>
<dbReference type="Gene3D" id="3.30.420.40">
    <property type="match status" value="1"/>
</dbReference>
<evidence type="ECO:0000313" key="17">
    <source>
        <dbReference type="EMBL" id="MBW4467626.1"/>
    </source>
</evidence>
<feature type="binding site" evidence="16">
    <location>
        <begin position="102"/>
        <end position="105"/>
    </location>
    <ligand>
        <name>substrate</name>
    </ligand>
</feature>
<dbReference type="PANTHER" id="PTHR34265">
    <property type="entry name" value="TYPE III PANTOTHENATE KINASE"/>
    <property type="match status" value="1"/>
</dbReference>
<dbReference type="Proteomes" id="UP000707356">
    <property type="component" value="Unassembled WGS sequence"/>
</dbReference>
<feature type="binding site" evidence="16">
    <location>
        <position position="181"/>
    </location>
    <ligand>
        <name>substrate</name>
    </ligand>
</feature>
<keyword evidence="12 16" id="KW-0630">Potassium</keyword>
<keyword evidence="13 16" id="KW-0173">Coenzyme A biosynthesis</keyword>
<dbReference type="GO" id="GO:0015937">
    <property type="term" value="P:coenzyme A biosynthetic process"/>
    <property type="evidence" value="ECO:0007669"/>
    <property type="project" value="UniProtKB-UniRule"/>
</dbReference>
<evidence type="ECO:0000256" key="13">
    <source>
        <dbReference type="ARBA" id="ARBA00022993"/>
    </source>
</evidence>
<dbReference type="HAMAP" id="MF_01274">
    <property type="entry name" value="Pantothen_kinase_3"/>
    <property type="match status" value="1"/>
</dbReference>
<dbReference type="SUPFAM" id="SSF53067">
    <property type="entry name" value="Actin-like ATPase domain"/>
    <property type="match status" value="1"/>
</dbReference>
<dbReference type="GO" id="GO:0005737">
    <property type="term" value="C:cytoplasm"/>
    <property type="evidence" value="ECO:0007669"/>
    <property type="project" value="UniProtKB-SubCell"/>
</dbReference>
<evidence type="ECO:0000256" key="6">
    <source>
        <dbReference type="ARBA" id="ARBA00012102"/>
    </source>
</evidence>
<evidence type="ECO:0000256" key="5">
    <source>
        <dbReference type="ARBA" id="ARBA00011738"/>
    </source>
</evidence>
<comment type="function">
    <text evidence="16">Catalyzes the phosphorylation of pantothenate (Pan), the first step in CoA biosynthesis.</text>
</comment>
<comment type="catalytic activity">
    <reaction evidence="1 16">
        <text>(R)-pantothenate + ATP = (R)-4'-phosphopantothenate + ADP + H(+)</text>
        <dbReference type="Rhea" id="RHEA:16373"/>
        <dbReference type="ChEBI" id="CHEBI:10986"/>
        <dbReference type="ChEBI" id="CHEBI:15378"/>
        <dbReference type="ChEBI" id="CHEBI:29032"/>
        <dbReference type="ChEBI" id="CHEBI:30616"/>
        <dbReference type="ChEBI" id="CHEBI:456216"/>
        <dbReference type="EC" id="2.7.1.33"/>
    </reaction>
</comment>
<comment type="cofactor">
    <cofactor evidence="16">
        <name>NH4(+)</name>
        <dbReference type="ChEBI" id="CHEBI:28938"/>
    </cofactor>
    <cofactor evidence="16">
        <name>K(+)</name>
        <dbReference type="ChEBI" id="CHEBI:29103"/>
    </cofactor>
    <text evidence="16">A monovalent cation. Ammonium or potassium.</text>
</comment>
<keyword evidence="8 16" id="KW-0808">Transferase</keyword>
<gene>
    <name evidence="16" type="primary">coaX</name>
    <name evidence="17" type="ORF">KME07_19535</name>
</gene>
<evidence type="ECO:0000256" key="11">
    <source>
        <dbReference type="ARBA" id="ARBA00022840"/>
    </source>
</evidence>
<dbReference type="GO" id="GO:0004594">
    <property type="term" value="F:pantothenate kinase activity"/>
    <property type="evidence" value="ECO:0007669"/>
    <property type="project" value="UniProtKB-UniRule"/>
</dbReference>
<dbReference type="NCBIfam" id="NF009871">
    <property type="entry name" value="PRK13331.1"/>
    <property type="match status" value="1"/>
</dbReference>
<dbReference type="PANTHER" id="PTHR34265:SF1">
    <property type="entry name" value="TYPE III PANTOTHENATE KINASE"/>
    <property type="match status" value="1"/>
</dbReference>
<feature type="binding site" evidence="16">
    <location>
        <position position="127"/>
    </location>
    <ligand>
        <name>ATP</name>
        <dbReference type="ChEBI" id="CHEBI:30616"/>
    </ligand>
</feature>
<comment type="pathway">
    <text evidence="4 16">Cofactor biosynthesis; coenzyme A biosynthesis; CoA from (R)-pantothenate: step 1/5.</text>
</comment>
<keyword evidence="10 16" id="KW-0418">Kinase</keyword>
<reference evidence="17" key="1">
    <citation type="submission" date="2021-05" db="EMBL/GenBank/DDBJ databases">
        <authorList>
            <person name="Pietrasiak N."/>
            <person name="Ward R."/>
            <person name="Stajich J.E."/>
            <person name="Kurbessoian T."/>
        </authorList>
    </citation>
    <scope>NUCLEOTIDE SEQUENCE</scope>
    <source>
        <strain evidence="17">GSE-TBD4-15B</strain>
    </source>
</reference>
<feature type="binding site" evidence="16">
    <location>
        <begin position="9"/>
        <end position="16"/>
    </location>
    <ligand>
        <name>ATP</name>
        <dbReference type="ChEBI" id="CHEBI:30616"/>
    </ligand>
</feature>
<evidence type="ECO:0000256" key="10">
    <source>
        <dbReference type="ARBA" id="ARBA00022777"/>
    </source>
</evidence>
<evidence type="ECO:0000256" key="1">
    <source>
        <dbReference type="ARBA" id="ARBA00001206"/>
    </source>
</evidence>
<feature type="binding site" evidence="16">
    <location>
        <position position="124"/>
    </location>
    <ligand>
        <name>K(+)</name>
        <dbReference type="ChEBI" id="CHEBI:29103"/>
    </ligand>
</feature>
<evidence type="ECO:0000256" key="15">
    <source>
        <dbReference type="ARBA" id="ARBA00040883"/>
    </source>
</evidence>
<evidence type="ECO:0000256" key="2">
    <source>
        <dbReference type="ARBA" id="ARBA00001958"/>
    </source>
</evidence>
<dbReference type="Pfam" id="PF03309">
    <property type="entry name" value="Pan_kinase"/>
    <property type="match status" value="1"/>
</dbReference>
<comment type="caution">
    <text evidence="17">The sequence shown here is derived from an EMBL/GenBank/DDBJ whole genome shotgun (WGS) entry which is preliminary data.</text>
</comment>
<proteinExistence type="inferred from homology"/>
<accession>A0A951U6L1</accession>
<name>A0A951U6L1_9CYAN</name>